<dbReference type="AlphaFoldDB" id="A0A0A9DNE6"/>
<sequence>MSLPDCPEDYAVAEFIVAQEILDVLVQKWEYETELYPFVFLRTMMQKNGS</sequence>
<protein>
    <submittedName>
        <fullName evidence="1">Uncharacterized protein</fullName>
    </submittedName>
</protein>
<accession>A0A0A9DNE6</accession>
<dbReference type="EMBL" id="GBRH01208559">
    <property type="protein sequence ID" value="JAD89336.1"/>
    <property type="molecule type" value="Transcribed_RNA"/>
</dbReference>
<evidence type="ECO:0000313" key="1">
    <source>
        <dbReference type="EMBL" id="JAD89336.1"/>
    </source>
</evidence>
<name>A0A0A9DNE6_ARUDO</name>
<proteinExistence type="predicted"/>
<reference evidence="1" key="2">
    <citation type="journal article" date="2015" name="Data Brief">
        <title>Shoot transcriptome of the giant reed, Arundo donax.</title>
        <authorList>
            <person name="Barrero R.A."/>
            <person name="Guerrero F.D."/>
            <person name="Moolhuijzen P."/>
            <person name="Goolsby J.A."/>
            <person name="Tidwell J."/>
            <person name="Bellgard S.E."/>
            <person name="Bellgard M.I."/>
        </authorList>
    </citation>
    <scope>NUCLEOTIDE SEQUENCE</scope>
    <source>
        <tissue evidence="1">Shoot tissue taken approximately 20 cm above the soil surface</tissue>
    </source>
</reference>
<reference evidence="1" key="1">
    <citation type="submission" date="2014-09" db="EMBL/GenBank/DDBJ databases">
        <authorList>
            <person name="Magalhaes I.L.F."/>
            <person name="Oliveira U."/>
            <person name="Santos F.R."/>
            <person name="Vidigal T.H.D.A."/>
            <person name="Brescovit A.D."/>
            <person name="Santos A.J."/>
        </authorList>
    </citation>
    <scope>NUCLEOTIDE SEQUENCE</scope>
    <source>
        <tissue evidence="1">Shoot tissue taken approximately 20 cm above the soil surface</tissue>
    </source>
</reference>
<organism evidence="1">
    <name type="scientific">Arundo donax</name>
    <name type="common">Giant reed</name>
    <name type="synonym">Donax arundinaceus</name>
    <dbReference type="NCBI Taxonomy" id="35708"/>
    <lineage>
        <taxon>Eukaryota</taxon>
        <taxon>Viridiplantae</taxon>
        <taxon>Streptophyta</taxon>
        <taxon>Embryophyta</taxon>
        <taxon>Tracheophyta</taxon>
        <taxon>Spermatophyta</taxon>
        <taxon>Magnoliopsida</taxon>
        <taxon>Liliopsida</taxon>
        <taxon>Poales</taxon>
        <taxon>Poaceae</taxon>
        <taxon>PACMAD clade</taxon>
        <taxon>Arundinoideae</taxon>
        <taxon>Arundineae</taxon>
        <taxon>Arundo</taxon>
    </lineage>
</organism>